<evidence type="ECO:0008006" key="3">
    <source>
        <dbReference type="Google" id="ProtNLM"/>
    </source>
</evidence>
<dbReference type="InParanoid" id="A0A165E7V8"/>
<dbReference type="STRING" id="1314785.A0A165E7V8"/>
<dbReference type="OrthoDB" id="2795723at2759"/>
<dbReference type="AlphaFoldDB" id="A0A165E7V8"/>
<reference evidence="1 2" key="1">
    <citation type="journal article" date="2016" name="Mol. Biol. Evol.">
        <title>Comparative Genomics of Early-Diverging Mushroom-Forming Fungi Provides Insights into the Origins of Lignocellulose Decay Capabilities.</title>
        <authorList>
            <person name="Nagy L.G."/>
            <person name="Riley R."/>
            <person name="Tritt A."/>
            <person name="Adam C."/>
            <person name="Daum C."/>
            <person name="Floudas D."/>
            <person name="Sun H."/>
            <person name="Yadav J.S."/>
            <person name="Pangilinan J."/>
            <person name="Larsson K.H."/>
            <person name="Matsuura K."/>
            <person name="Barry K."/>
            <person name="Labutti K."/>
            <person name="Kuo R."/>
            <person name="Ohm R.A."/>
            <person name="Bhattacharya S.S."/>
            <person name="Shirouzu T."/>
            <person name="Yoshinaga Y."/>
            <person name="Martin F.M."/>
            <person name="Grigoriev I.V."/>
            <person name="Hibbett D.S."/>
        </authorList>
    </citation>
    <scope>NUCLEOTIDE SEQUENCE [LARGE SCALE GENOMIC DNA]</scope>
    <source>
        <strain evidence="1 2">93-53</strain>
    </source>
</reference>
<evidence type="ECO:0000313" key="1">
    <source>
        <dbReference type="EMBL" id="KZT06412.1"/>
    </source>
</evidence>
<dbReference type="GeneID" id="63818488"/>
<evidence type="ECO:0000313" key="2">
    <source>
        <dbReference type="Proteomes" id="UP000076871"/>
    </source>
</evidence>
<dbReference type="CDD" id="cd21037">
    <property type="entry name" value="MLKL_NTD"/>
    <property type="match status" value="1"/>
</dbReference>
<dbReference type="RefSeq" id="XP_040764152.1">
    <property type="nucleotide sequence ID" value="XM_040901456.1"/>
</dbReference>
<sequence>MASTTGTSNAVAGLVGVLEGMLDKSYGVPAVSLLGRIIASSIVLVNTVSKLHDRPRSTHLADRVVDLVRHVKESVTSDPDAADSDIVQADLAALDSTLQHIERGISEELSGKNWMWKLRNLLPRARLGSQLEKHLETLDSAKKAYDVSQGQMPI</sequence>
<keyword evidence="2" id="KW-1185">Reference proteome</keyword>
<dbReference type="Proteomes" id="UP000076871">
    <property type="component" value="Unassembled WGS sequence"/>
</dbReference>
<proteinExistence type="predicted"/>
<protein>
    <recommendedName>
        <fullName evidence="3">Fungal N-terminal domain-containing protein</fullName>
    </recommendedName>
</protein>
<dbReference type="InterPro" id="IPR059179">
    <property type="entry name" value="MLKL-like_MCAfunc"/>
</dbReference>
<accession>A0A165E7V8</accession>
<organism evidence="1 2">
    <name type="scientific">Laetiporus sulphureus 93-53</name>
    <dbReference type="NCBI Taxonomy" id="1314785"/>
    <lineage>
        <taxon>Eukaryota</taxon>
        <taxon>Fungi</taxon>
        <taxon>Dikarya</taxon>
        <taxon>Basidiomycota</taxon>
        <taxon>Agaricomycotina</taxon>
        <taxon>Agaricomycetes</taxon>
        <taxon>Polyporales</taxon>
        <taxon>Laetiporus</taxon>
    </lineage>
</organism>
<gene>
    <name evidence="1" type="ORF">LAESUDRAFT_176846</name>
</gene>
<name>A0A165E7V8_9APHY</name>
<dbReference type="EMBL" id="KV427624">
    <property type="protein sequence ID" value="KZT06412.1"/>
    <property type="molecule type" value="Genomic_DNA"/>
</dbReference>